<dbReference type="AlphaFoldDB" id="A0AAF0PQI5"/>
<dbReference type="Pfam" id="PF17921">
    <property type="entry name" value="Integrase_H2C2"/>
    <property type="match status" value="1"/>
</dbReference>
<accession>A0AAF0PQI5</accession>
<name>A0AAF0PQI5_SOLVR</name>
<organism evidence="2 3">
    <name type="scientific">Solanum verrucosum</name>
    <dbReference type="NCBI Taxonomy" id="315347"/>
    <lineage>
        <taxon>Eukaryota</taxon>
        <taxon>Viridiplantae</taxon>
        <taxon>Streptophyta</taxon>
        <taxon>Embryophyta</taxon>
        <taxon>Tracheophyta</taxon>
        <taxon>Spermatophyta</taxon>
        <taxon>Magnoliopsida</taxon>
        <taxon>eudicotyledons</taxon>
        <taxon>Gunneridae</taxon>
        <taxon>Pentapetalae</taxon>
        <taxon>asterids</taxon>
        <taxon>lamiids</taxon>
        <taxon>Solanales</taxon>
        <taxon>Solanaceae</taxon>
        <taxon>Solanoideae</taxon>
        <taxon>Solaneae</taxon>
        <taxon>Solanum</taxon>
    </lineage>
</organism>
<dbReference type="Gene3D" id="3.30.70.270">
    <property type="match status" value="2"/>
</dbReference>
<dbReference type="EMBL" id="CP133612">
    <property type="protein sequence ID" value="WMV09253.1"/>
    <property type="molecule type" value="Genomic_DNA"/>
</dbReference>
<dbReference type="InterPro" id="IPR043502">
    <property type="entry name" value="DNA/RNA_pol_sf"/>
</dbReference>
<proteinExistence type="predicted"/>
<dbReference type="PANTHER" id="PTHR37984">
    <property type="entry name" value="PROTEIN CBG26694"/>
    <property type="match status" value="1"/>
</dbReference>
<dbReference type="CDD" id="cd01647">
    <property type="entry name" value="RT_LTR"/>
    <property type="match status" value="1"/>
</dbReference>
<dbReference type="InterPro" id="IPR050951">
    <property type="entry name" value="Retrovirus_Pol_polyprotein"/>
</dbReference>
<keyword evidence="3" id="KW-1185">Reference proteome</keyword>
<evidence type="ECO:0000313" key="2">
    <source>
        <dbReference type="EMBL" id="WMV09253.1"/>
    </source>
</evidence>
<sequence>MVRTRATVTGGRGEALLERVVETPTRGKGRARAKDFDVILCMNLSLHHAILHCNSKTLTLAMPGVPRVEWKCSSGSHPIKGALLFSKINLRFVYHQLKIRALDIPIIAFHTRDGHYEFLVMSFVLTNSPSTFMELMNKRLRKEKLYAKFSKCEFWLNYVAFLGHVVSKKGPVLTLHEEGVDFIIYCDTSRVSHRDLNLRNREWIELLKDYDITIIYHLGKANAVDDALTRKTPSMGSLSALSIKERPFARDVQRIFVPKMGELINLILEEAHYSRYSIHPGVAKMYHYLSEHYWWCGMKRDIKDFVSRCLACQHVKCEHQRPQVYISEDAYSYLEVGADHYGLCCGFSYHSGSYDSIWVVVDRLTKSAHFILVQVKYTAEKLALLYIKLCDYMEF</sequence>
<dbReference type="InterPro" id="IPR041588">
    <property type="entry name" value="Integrase_H2C2"/>
</dbReference>
<dbReference type="InterPro" id="IPR043128">
    <property type="entry name" value="Rev_trsase/Diguanyl_cyclase"/>
</dbReference>
<feature type="domain" description="Integrase zinc-binding" evidence="1">
    <location>
        <begin position="262"/>
        <end position="316"/>
    </location>
</feature>
<reference evidence="2" key="1">
    <citation type="submission" date="2023-08" db="EMBL/GenBank/DDBJ databases">
        <title>A de novo genome assembly of Solanum verrucosum Schlechtendal, a Mexican diploid species geographically isolated from the other diploid A-genome species in potato relatives.</title>
        <authorList>
            <person name="Hosaka K."/>
        </authorList>
    </citation>
    <scope>NUCLEOTIDE SEQUENCE</scope>
    <source>
        <tissue evidence="2">Young leaves</tissue>
    </source>
</reference>
<dbReference type="Gene3D" id="3.10.10.10">
    <property type="entry name" value="HIV Type 1 Reverse Transcriptase, subunit A, domain 1"/>
    <property type="match status" value="1"/>
</dbReference>
<protein>
    <recommendedName>
        <fullName evidence="1">Integrase zinc-binding domain-containing protein</fullName>
    </recommendedName>
</protein>
<dbReference type="Gene3D" id="1.10.340.70">
    <property type="match status" value="1"/>
</dbReference>
<dbReference type="SUPFAM" id="SSF56672">
    <property type="entry name" value="DNA/RNA polymerases"/>
    <property type="match status" value="1"/>
</dbReference>
<evidence type="ECO:0000313" key="3">
    <source>
        <dbReference type="Proteomes" id="UP001234989"/>
    </source>
</evidence>
<dbReference type="Proteomes" id="UP001234989">
    <property type="component" value="Chromosome 1"/>
</dbReference>
<gene>
    <name evidence="2" type="ORF">MTR67_002638</name>
</gene>
<evidence type="ECO:0000259" key="1">
    <source>
        <dbReference type="Pfam" id="PF17921"/>
    </source>
</evidence>
<dbReference type="PANTHER" id="PTHR37984:SF15">
    <property type="entry name" value="INTEGRASE CATALYTIC DOMAIN-CONTAINING PROTEIN"/>
    <property type="match status" value="1"/>
</dbReference>